<reference evidence="1" key="1">
    <citation type="submission" date="2014-11" db="EMBL/GenBank/DDBJ databases">
        <authorList>
            <person name="Amaro Gonzalez C."/>
        </authorList>
    </citation>
    <scope>NUCLEOTIDE SEQUENCE</scope>
</reference>
<name>A0A0E9WDE5_ANGAN</name>
<dbReference type="AlphaFoldDB" id="A0A0E9WDE5"/>
<accession>A0A0E9WDE5</accession>
<reference evidence="1" key="2">
    <citation type="journal article" date="2015" name="Fish Shellfish Immunol.">
        <title>Early steps in the European eel (Anguilla anguilla)-Vibrio vulnificus interaction in the gills: Role of the RtxA13 toxin.</title>
        <authorList>
            <person name="Callol A."/>
            <person name="Pajuelo D."/>
            <person name="Ebbesson L."/>
            <person name="Teles M."/>
            <person name="MacKenzie S."/>
            <person name="Amaro C."/>
        </authorList>
    </citation>
    <scope>NUCLEOTIDE SEQUENCE</scope>
</reference>
<protein>
    <submittedName>
        <fullName evidence="1">Uncharacterized protein</fullName>
    </submittedName>
</protein>
<organism evidence="1">
    <name type="scientific">Anguilla anguilla</name>
    <name type="common">European freshwater eel</name>
    <name type="synonym">Muraena anguilla</name>
    <dbReference type="NCBI Taxonomy" id="7936"/>
    <lineage>
        <taxon>Eukaryota</taxon>
        <taxon>Metazoa</taxon>
        <taxon>Chordata</taxon>
        <taxon>Craniata</taxon>
        <taxon>Vertebrata</taxon>
        <taxon>Euteleostomi</taxon>
        <taxon>Actinopterygii</taxon>
        <taxon>Neopterygii</taxon>
        <taxon>Teleostei</taxon>
        <taxon>Anguilliformes</taxon>
        <taxon>Anguillidae</taxon>
        <taxon>Anguilla</taxon>
    </lineage>
</organism>
<evidence type="ECO:0000313" key="1">
    <source>
        <dbReference type="EMBL" id="JAH88409.1"/>
    </source>
</evidence>
<proteinExistence type="predicted"/>
<sequence>MKIVLNVEFCAKWFEKVLICDCNENKSVCCLAGLILEASDFELCV</sequence>
<dbReference type="EMBL" id="GBXM01020168">
    <property type="protein sequence ID" value="JAH88409.1"/>
    <property type="molecule type" value="Transcribed_RNA"/>
</dbReference>